<dbReference type="STRING" id="758820.SAMN00777080_3054"/>
<dbReference type="GO" id="GO:0004519">
    <property type="term" value="F:endonuclease activity"/>
    <property type="evidence" value="ECO:0007669"/>
    <property type="project" value="UniProtKB-KW"/>
</dbReference>
<dbReference type="InterPro" id="IPR011545">
    <property type="entry name" value="DEAD/DEAH_box_helicase_dom"/>
</dbReference>
<proteinExistence type="inferred from homology"/>
<dbReference type="InterPro" id="IPR038257">
    <property type="entry name" value="CRISPR-assoc_Cas3_HD_sf"/>
</dbReference>
<evidence type="ECO:0000259" key="11">
    <source>
        <dbReference type="PROSITE" id="PS51643"/>
    </source>
</evidence>
<comment type="similarity">
    <text evidence="10">Belongs to the DEAD box helicase family.</text>
</comment>
<dbReference type="PANTHER" id="PTHR47959">
    <property type="entry name" value="ATP-DEPENDENT RNA HELICASE RHLE-RELATED"/>
    <property type="match status" value="1"/>
</dbReference>
<evidence type="ECO:0000256" key="7">
    <source>
        <dbReference type="ARBA" id="ARBA00022806"/>
    </source>
</evidence>
<dbReference type="GO" id="GO:0046872">
    <property type="term" value="F:metal ion binding"/>
    <property type="evidence" value="ECO:0007669"/>
    <property type="project" value="UniProtKB-KW"/>
</dbReference>
<dbReference type="InterPro" id="IPR006483">
    <property type="entry name" value="CRISPR-assoc_Cas3_HD"/>
</dbReference>
<dbReference type="CDD" id="cd09641">
    <property type="entry name" value="Cas3''_I"/>
    <property type="match status" value="1"/>
</dbReference>
<comment type="similarity">
    <text evidence="1">In the N-terminal section; belongs to the CRISPR-associated nuclease Cas3-HD family.</text>
</comment>
<sequence length="716" mass="81772">MEKLFAKSSPEWTPLKDHLLQVASATKVFAKHLKLDEELAFKGAILHDIGKAHPRFQKRLKEKDSNKNVLRHEISSLLFLSVFPEPEHEVLIEMVAGHHKSVRQDSGGKGLLDLENEVDGYEDFHIGDWENWSPYAFHLLNDLGITCSTFGEDVARDNLSKAIKFCKRKTKERGYSFWRGLLMGADHFASALINETNKELERVFRTPNLSFYNRTHELYPLSQKDTSSAKKHTIVVASTGAGKTDYLFKRTKGRVFYTLPFQASINAMYKRVASDLQKTNPDLDIRVLHASSSVIKRKEGEEESVLQSLFGSSIKILTPHQLAAIAFGMKGYEAILLDLKGCDIILDEIHTYTGVSQAIVLKLVEILKSINCLIHIGTATMPTVLYNKIVDLLGEDVLEVKLSNEEMDKFDRHTVHKLENFKDAKLLIQNAIRKDEKVLIVCNRVAKAQDVYRLLKDQYPNVDILLLHSRFKRGDRNLKEKELIGLDDEGNPFGQYNTSQKACIVVSTQIVEVSLDISFDIMITECAPMDALIQRFGRINRKRSSEIIGKTKPVFVIAPPENKIDALPYDIEVLNRSFDVLPNGETLHERSLQEKIDQVFPRIDFLNIEEHAIFKADGSIRIDQLTHRNKSILFELLDIDSVSCITEGDEDLYTNSFYEERLNMEIPIRYFSIKEMRQLQVGNRPFIIPDKAYSFELGLDIKLIKLSNFDVNNQML</sequence>
<gene>
    <name evidence="12" type="ORF">SAMN00777080_3054</name>
</gene>
<protein>
    <submittedName>
        <fullName evidence="12">CRISPR-associated endonuclease/helicase Cas3</fullName>
    </submittedName>
</protein>
<dbReference type="Pfam" id="PF01966">
    <property type="entry name" value="HD"/>
    <property type="match status" value="1"/>
</dbReference>
<reference evidence="13" key="1">
    <citation type="submission" date="2017-04" db="EMBL/GenBank/DDBJ databases">
        <authorList>
            <person name="Varghese N."/>
            <person name="Submissions S."/>
        </authorList>
    </citation>
    <scope>NUCLEOTIDE SEQUENCE [LARGE SCALE GENOMIC DNA]</scope>
    <source>
        <strain evidence="13">DSM 16537</strain>
    </source>
</reference>
<keyword evidence="12" id="KW-0255">Endonuclease</keyword>
<organism evidence="12 13">
    <name type="scientific">Aquiflexum balticum DSM 16537</name>
    <dbReference type="NCBI Taxonomy" id="758820"/>
    <lineage>
        <taxon>Bacteria</taxon>
        <taxon>Pseudomonadati</taxon>
        <taxon>Bacteroidota</taxon>
        <taxon>Cytophagia</taxon>
        <taxon>Cytophagales</taxon>
        <taxon>Cyclobacteriaceae</taxon>
        <taxon>Aquiflexum</taxon>
    </lineage>
</organism>
<dbReference type="InterPro" id="IPR050079">
    <property type="entry name" value="DEAD_box_RNA_helicase"/>
</dbReference>
<dbReference type="GO" id="GO:0016787">
    <property type="term" value="F:hydrolase activity"/>
    <property type="evidence" value="ECO:0007669"/>
    <property type="project" value="UniProtKB-KW"/>
</dbReference>
<keyword evidence="6" id="KW-0378">Hydrolase</keyword>
<dbReference type="InterPro" id="IPR027417">
    <property type="entry name" value="P-loop_NTPase"/>
</dbReference>
<evidence type="ECO:0000256" key="9">
    <source>
        <dbReference type="ARBA" id="ARBA00023118"/>
    </source>
</evidence>
<dbReference type="InterPro" id="IPR006675">
    <property type="entry name" value="HDIG_dom"/>
</dbReference>
<evidence type="ECO:0000256" key="10">
    <source>
        <dbReference type="ARBA" id="ARBA00038437"/>
    </source>
</evidence>
<keyword evidence="7 12" id="KW-0347">Helicase</keyword>
<dbReference type="InterPro" id="IPR054712">
    <property type="entry name" value="Cas3-like_dom"/>
</dbReference>
<dbReference type="InterPro" id="IPR006474">
    <property type="entry name" value="Helicase_Cas3_CRISPR-ass_core"/>
</dbReference>
<dbReference type="Gene3D" id="1.10.3210.30">
    <property type="match status" value="1"/>
</dbReference>
<dbReference type="SUPFAM" id="SSF52540">
    <property type="entry name" value="P-loop containing nucleoside triphosphate hydrolases"/>
    <property type="match status" value="1"/>
</dbReference>
<accession>A0A1W2H696</accession>
<dbReference type="GO" id="GO:0051607">
    <property type="term" value="P:defense response to virus"/>
    <property type="evidence" value="ECO:0007669"/>
    <property type="project" value="UniProtKB-KW"/>
</dbReference>
<feature type="domain" description="HD Cas3-type" evidence="11">
    <location>
        <begin position="8"/>
        <end position="188"/>
    </location>
</feature>
<dbReference type="GO" id="GO:0003676">
    <property type="term" value="F:nucleic acid binding"/>
    <property type="evidence" value="ECO:0007669"/>
    <property type="project" value="InterPro"/>
</dbReference>
<dbReference type="Pfam" id="PF00270">
    <property type="entry name" value="DEAD"/>
    <property type="match status" value="1"/>
</dbReference>
<evidence type="ECO:0000256" key="2">
    <source>
        <dbReference type="ARBA" id="ARBA00009046"/>
    </source>
</evidence>
<comment type="similarity">
    <text evidence="2">In the central section; belongs to the CRISPR-associated helicase Cas3 family.</text>
</comment>
<keyword evidence="13" id="KW-1185">Reference proteome</keyword>
<keyword evidence="9" id="KW-0051">Antiviral defense</keyword>
<dbReference type="InterPro" id="IPR006674">
    <property type="entry name" value="HD_domain"/>
</dbReference>
<evidence type="ECO:0000256" key="5">
    <source>
        <dbReference type="ARBA" id="ARBA00022741"/>
    </source>
</evidence>
<dbReference type="Pfam" id="PF22590">
    <property type="entry name" value="Cas3-like_C_2"/>
    <property type="match status" value="1"/>
</dbReference>
<dbReference type="InterPro" id="IPR001650">
    <property type="entry name" value="Helicase_C-like"/>
</dbReference>
<dbReference type="PROSITE" id="PS51643">
    <property type="entry name" value="HD_CAS3"/>
    <property type="match status" value="1"/>
</dbReference>
<dbReference type="RefSeq" id="WP_084121208.1">
    <property type="nucleotide sequence ID" value="NZ_LT838813.1"/>
</dbReference>
<dbReference type="PANTHER" id="PTHR47959:SF16">
    <property type="entry name" value="CRISPR-ASSOCIATED NUCLEASE_HELICASE CAS3-RELATED"/>
    <property type="match status" value="1"/>
</dbReference>
<dbReference type="AlphaFoldDB" id="A0A1W2H696"/>
<dbReference type="EMBL" id="LT838813">
    <property type="protein sequence ID" value="SMD44433.1"/>
    <property type="molecule type" value="Genomic_DNA"/>
</dbReference>
<dbReference type="NCBIfam" id="TIGR00277">
    <property type="entry name" value="HDIG"/>
    <property type="match status" value="1"/>
</dbReference>
<evidence type="ECO:0000256" key="4">
    <source>
        <dbReference type="ARBA" id="ARBA00022723"/>
    </source>
</evidence>
<keyword evidence="5" id="KW-0547">Nucleotide-binding</keyword>
<evidence type="ECO:0000256" key="1">
    <source>
        <dbReference type="ARBA" id="ARBA00006847"/>
    </source>
</evidence>
<keyword evidence="3" id="KW-0540">Nuclease</keyword>
<dbReference type="OrthoDB" id="9810236at2"/>
<dbReference type="Proteomes" id="UP000192333">
    <property type="component" value="Chromosome I"/>
</dbReference>
<dbReference type="SUPFAM" id="SSF109604">
    <property type="entry name" value="HD-domain/PDEase-like"/>
    <property type="match status" value="1"/>
</dbReference>
<evidence type="ECO:0000256" key="3">
    <source>
        <dbReference type="ARBA" id="ARBA00022722"/>
    </source>
</evidence>
<evidence type="ECO:0000313" key="13">
    <source>
        <dbReference type="Proteomes" id="UP000192333"/>
    </source>
</evidence>
<dbReference type="SMART" id="SM00490">
    <property type="entry name" value="HELICc"/>
    <property type="match status" value="1"/>
</dbReference>
<name>A0A1W2H696_9BACT</name>
<evidence type="ECO:0000313" key="12">
    <source>
        <dbReference type="EMBL" id="SMD44433.1"/>
    </source>
</evidence>
<evidence type="ECO:0000256" key="6">
    <source>
        <dbReference type="ARBA" id="ARBA00022801"/>
    </source>
</evidence>
<keyword evidence="8" id="KW-0067">ATP-binding</keyword>
<keyword evidence="4" id="KW-0479">Metal-binding</keyword>
<dbReference type="NCBIfam" id="TIGR01596">
    <property type="entry name" value="cas3_HD"/>
    <property type="match status" value="1"/>
</dbReference>
<evidence type="ECO:0000256" key="8">
    <source>
        <dbReference type="ARBA" id="ARBA00022840"/>
    </source>
</evidence>
<dbReference type="GO" id="GO:0005524">
    <property type="term" value="F:ATP binding"/>
    <property type="evidence" value="ECO:0007669"/>
    <property type="project" value="UniProtKB-KW"/>
</dbReference>
<dbReference type="NCBIfam" id="TIGR01587">
    <property type="entry name" value="cas3_core"/>
    <property type="match status" value="1"/>
</dbReference>
<dbReference type="Gene3D" id="3.40.50.300">
    <property type="entry name" value="P-loop containing nucleotide triphosphate hydrolases"/>
    <property type="match status" value="2"/>
</dbReference>
<dbReference type="GO" id="GO:0005829">
    <property type="term" value="C:cytosol"/>
    <property type="evidence" value="ECO:0007669"/>
    <property type="project" value="TreeGrafter"/>
</dbReference>
<dbReference type="GO" id="GO:0003724">
    <property type="term" value="F:RNA helicase activity"/>
    <property type="evidence" value="ECO:0007669"/>
    <property type="project" value="TreeGrafter"/>
</dbReference>